<dbReference type="OrthoDB" id="1750606at2759"/>
<evidence type="ECO:0000256" key="1">
    <source>
        <dbReference type="SAM" id="MobiDB-lite"/>
    </source>
</evidence>
<feature type="compositionally biased region" description="Basic residues" evidence="1">
    <location>
        <begin position="1"/>
        <end position="10"/>
    </location>
</feature>
<proteinExistence type="predicted"/>
<gene>
    <name evidence="2" type="ORF">CCAM_LOCUS11333</name>
</gene>
<feature type="compositionally biased region" description="Low complexity" evidence="1">
    <location>
        <begin position="18"/>
        <end position="43"/>
    </location>
</feature>
<protein>
    <submittedName>
        <fullName evidence="2">Uncharacterized protein</fullName>
    </submittedName>
</protein>
<name>A0A484KZU9_9ASTE</name>
<dbReference type="Proteomes" id="UP000595140">
    <property type="component" value="Unassembled WGS sequence"/>
</dbReference>
<evidence type="ECO:0000313" key="3">
    <source>
        <dbReference type="Proteomes" id="UP000595140"/>
    </source>
</evidence>
<organism evidence="2 3">
    <name type="scientific">Cuscuta campestris</name>
    <dbReference type="NCBI Taxonomy" id="132261"/>
    <lineage>
        <taxon>Eukaryota</taxon>
        <taxon>Viridiplantae</taxon>
        <taxon>Streptophyta</taxon>
        <taxon>Embryophyta</taxon>
        <taxon>Tracheophyta</taxon>
        <taxon>Spermatophyta</taxon>
        <taxon>Magnoliopsida</taxon>
        <taxon>eudicotyledons</taxon>
        <taxon>Gunneridae</taxon>
        <taxon>Pentapetalae</taxon>
        <taxon>asterids</taxon>
        <taxon>lamiids</taxon>
        <taxon>Solanales</taxon>
        <taxon>Convolvulaceae</taxon>
        <taxon>Cuscuteae</taxon>
        <taxon>Cuscuta</taxon>
        <taxon>Cuscuta subgen. Grammica</taxon>
        <taxon>Cuscuta sect. Cleistogrammica</taxon>
    </lineage>
</organism>
<accession>A0A484KZU9</accession>
<dbReference type="AlphaFoldDB" id="A0A484KZU9"/>
<evidence type="ECO:0000313" key="2">
    <source>
        <dbReference type="EMBL" id="VFQ69557.1"/>
    </source>
</evidence>
<keyword evidence="3" id="KW-1185">Reference proteome</keyword>
<feature type="region of interest" description="Disordered" evidence="1">
    <location>
        <begin position="1"/>
        <end position="43"/>
    </location>
</feature>
<reference evidence="2 3" key="1">
    <citation type="submission" date="2018-04" db="EMBL/GenBank/DDBJ databases">
        <authorList>
            <person name="Vogel A."/>
        </authorList>
    </citation>
    <scope>NUCLEOTIDE SEQUENCE [LARGE SCALE GENOMIC DNA]</scope>
</reference>
<dbReference type="PANTHER" id="PTHR31286:SF168">
    <property type="entry name" value="DUF4283 DOMAIN-CONTAINING PROTEIN"/>
    <property type="match status" value="1"/>
</dbReference>
<dbReference type="PANTHER" id="PTHR31286">
    <property type="entry name" value="GLYCINE-RICH CELL WALL STRUCTURAL PROTEIN 1.8-LIKE"/>
    <property type="match status" value="1"/>
</dbReference>
<dbReference type="InterPro" id="IPR040256">
    <property type="entry name" value="At4g02000-like"/>
</dbReference>
<sequence>MAKGGKKSRGRQNPPPASTAVAATTKKKVNSVPASSSSSTAVSEDGLSVDDLLGNAHKLFDEMPQPEKPRFAAPFRKNRVPSLGFKLFKVDGVSPGDKVWIPEECIRPIEELWGFVLVGLFVGKFPGLKAVSNLKKTWGMPCEMLPLRKETGLVIFRFKSRADRSHALANRHHKACGKKLLLRIPGEDFMFNSEPFTQIPVWIKLLDVPVELRSTEGLASLATKVGELICSDGVAMETGVCRVMVDLDLSKKPIMSFPVRFDGKSYTQGVEYEDMPHYCYHCKAFGHSPFDCKHLLAIHRKKCQESKWVSFETAPLIAMAALKRHSAQPVGAKGITSGDRDDATARATVGQSCCPKG</sequence>
<dbReference type="EMBL" id="OOIL02000802">
    <property type="protein sequence ID" value="VFQ69557.1"/>
    <property type="molecule type" value="Genomic_DNA"/>
</dbReference>